<organism evidence="9">
    <name type="scientific">Thrips palmi</name>
    <name type="common">Melon thrips</name>
    <dbReference type="NCBI Taxonomy" id="161013"/>
    <lineage>
        <taxon>Eukaryota</taxon>
        <taxon>Metazoa</taxon>
        <taxon>Ecdysozoa</taxon>
        <taxon>Arthropoda</taxon>
        <taxon>Hexapoda</taxon>
        <taxon>Insecta</taxon>
        <taxon>Pterygota</taxon>
        <taxon>Neoptera</taxon>
        <taxon>Paraneoptera</taxon>
        <taxon>Thysanoptera</taxon>
        <taxon>Terebrantia</taxon>
        <taxon>Thripoidea</taxon>
        <taxon>Thripidae</taxon>
        <taxon>Thrips</taxon>
    </lineage>
</organism>
<dbReference type="RefSeq" id="XP_034239598.1">
    <property type="nucleotide sequence ID" value="XM_034383707.1"/>
</dbReference>
<reference evidence="9 10" key="1">
    <citation type="submission" date="2025-04" db="UniProtKB">
        <authorList>
            <consortium name="RefSeq"/>
        </authorList>
    </citation>
    <scope>IDENTIFICATION</scope>
    <source>
        <tissue evidence="9 10">Total insect</tissue>
    </source>
</reference>
<evidence type="ECO:0000256" key="2">
    <source>
        <dbReference type="ARBA" id="ARBA00022692"/>
    </source>
</evidence>
<dbReference type="GeneID" id="117644339"/>
<dbReference type="GO" id="GO:0016020">
    <property type="term" value="C:membrane"/>
    <property type="evidence" value="ECO:0007669"/>
    <property type="project" value="UniProtKB-SubCell"/>
</dbReference>
<keyword evidence="4 6" id="KW-0472">Membrane</keyword>
<evidence type="ECO:0000313" key="8">
    <source>
        <dbReference type="Proteomes" id="UP000515158"/>
    </source>
</evidence>
<name>A0A6P8YIH1_THRPL</name>
<evidence type="ECO:0000256" key="5">
    <source>
        <dbReference type="SAM" id="MobiDB-lite"/>
    </source>
</evidence>
<evidence type="ECO:0000313" key="9">
    <source>
        <dbReference type="RefSeq" id="XP_034239598.1"/>
    </source>
</evidence>
<keyword evidence="3 6" id="KW-1133">Transmembrane helix</keyword>
<dbReference type="InterPro" id="IPR055409">
    <property type="entry name" value="Beta-prop_FAM234A_B"/>
</dbReference>
<dbReference type="PANTHER" id="PTHR21419">
    <property type="match status" value="1"/>
</dbReference>
<keyword evidence="8" id="KW-1185">Reference proteome</keyword>
<proteinExistence type="predicted"/>
<evidence type="ECO:0000259" key="7">
    <source>
        <dbReference type="Pfam" id="PF23727"/>
    </source>
</evidence>
<dbReference type="AlphaFoldDB" id="A0A6P8YIH1"/>
<evidence type="ECO:0000313" key="10">
    <source>
        <dbReference type="RefSeq" id="XP_034239608.1"/>
    </source>
</evidence>
<evidence type="ECO:0000256" key="4">
    <source>
        <dbReference type="ARBA" id="ARBA00023136"/>
    </source>
</evidence>
<comment type="subcellular location">
    <subcellularLocation>
        <location evidence="1">Membrane</location>
        <topology evidence="1">Single-pass membrane protein</topology>
    </subcellularLocation>
</comment>
<dbReference type="RefSeq" id="XP_034239608.1">
    <property type="nucleotide sequence ID" value="XM_034383717.1"/>
</dbReference>
<dbReference type="InterPro" id="IPR045232">
    <property type="entry name" value="FAM234"/>
</dbReference>
<protein>
    <submittedName>
        <fullName evidence="9 10">Uncharacterized protein LOC117644339</fullName>
    </submittedName>
</protein>
<dbReference type="SUPFAM" id="SSF69318">
    <property type="entry name" value="Integrin alpha N-terminal domain"/>
    <property type="match status" value="1"/>
</dbReference>
<dbReference type="Proteomes" id="UP000515158">
    <property type="component" value="Unplaced"/>
</dbReference>
<evidence type="ECO:0000256" key="6">
    <source>
        <dbReference type="SAM" id="Phobius"/>
    </source>
</evidence>
<feature type="domain" description="FAM234A/B beta-propeller" evidence="7">
    <location>
        <begin position="257"/>
        <end position="401"/>
    </location>
</feature>
<dbReference type="InterPro" id="IPR028994">
    <property type="entry name" value="Integrin_alpha_N"/>
</dbReference>
<feature type="region of interest" description="Disordered" evidence="5">
    <location>
        <begin position="1"/>
        <end position="29"/>
    </location>
</feature>
<accession>A0A6P8YIH1</accession>
<evidence type="ECO:0000256" key="3">
    <source>
        <dbReference type="ARBA" id="ARBA00022989"/>
    </source>
</evidence>
<dbReference type="Pfam" id="PF23727">
    <property type="entry name" value="Beta-prop_FAM234A_B"/>
    <property type="match status" value="1"/>
</dbReference>
<evidence type="ECO:0000256" key="1">
    <source>
        <dbReference type="ARBA" id="ARBA00004167"/>
    </source>
</evidence>
<dbReference type="KEGG" id="tpal:117644339"/>
<dbReference type="PANTHER" id="PTHR21419:SF29">
    <property type="entry name" value="LD24894P"/>
    <property type="match status" value="1"/>
</dbReference>
<feature type="transmembrane region" description="Helical" evidence="6">
    <location>
        <begin position="142"/>
        <end position="162"/>
    </location>
</feature>
<sequence>MSVSSGGLGTVYSRLPQSTSDIETSEDEISQHENLIFYRKLGTPKKAIVKTEEASNTTMKDYQPLNHEGGPVESHEVHINGFSNINYNYSHGTGATGTGIEEETMVMGALGGSSGKKEGEVRHGNLQMLVGNKHPMSLMRQVAFVMSLCLCIFVIVAFLWVLPCNWSTCPIMQYDKQGGSSWEKTLHRLELIGGISVVPSNNEQHNNLLFMVRGEINFPDNDKEQETTVFTNPIRFAIKKEEPTPEWVPIPASGGGLVALKGSTGDVLWYKTLHSVPRDMDCSLIDLDGDGKTDCLLIGSNDLMYAFNPVTSTTIWFLHAEKETDYVPSDMEFPLILPDVDQDNIFDLAIACRMLKRITNSSSDKTPSISTKTSHNRIAIVSGKTGKLIGRAFVDDTCQTIYKLTVDVDKDWFISYTCVDYRGKESAKLTELNLLYKSVTNKSAPVDFSKHTKGGVPIKQHVFSQNYGPPDLIGNREPQSFNNKPTTYSVHGKKLTIQNQGQCPEDCKATARVFDEGKSLNSSIWSDGGAKMYALRPAILLFNSQTMSFNANKKPDTADSEPLLGTVTGFAVKFWHWTSCEKSPIWDSQQKRVKRMTKDKEWGSILQPNDHWHDGNLDKKPPTEYIESRESRIGSSGINTTTKSLSRNTSTITITHHPKDTYSAYCLKERIVLITFNDTDMHLVNASESEIKQLCSNVGCQPSLFYQEQSLIIADLDGDGSKELVSYLTTYETDDDGKPPGSGRLILVSKVRVVRLEAELPKLYEAVTHL</sequence>
<keyword evidence="2 6" id="KW-0812">Transmembrane</keyword>
<dbReference type="OrthoDB" id="6364780at2759"/>
<gene>
    <name evidence="9 10" type="primary">LOC117644339</name>
</gene>